<protein>
    <submittedName>
        <fullName evidence="2">Uncharacterized protein</fullName>
    </submittedName>
</protein>
<keyword evidence="3" id="KW-1185">Reference proteome</keyword>
<dbReference type="EMBL" id="AP025637">
    <property type="protein sequence ID" value="BDG71554.1"/>
    <property type="molecule type" value="Genomic_DNA"/>
</dbReference>
<gene>
    <name evidence="2" type="ORF">Rmf_14830</name>
</gene>
<evidence type="ECO:0000313" key="3">
    <source>
        <dbReference type="Proteomes" id="UP000831327"/>
    </source>
</evidence>
<name>A0ABN6P1R2_9PROT</name>
<evidence type="ECO:0000313" key="2">
    <source>
        <dbReference type="EMBL" id="BDG71554.1"/>
    </source>
</evidence>
<accession>A0ABN6P1R2</accession>
<feature type="coiled-coil region" evidence="1">
    <location>
        <begin position="138"/>
        <end position="165"/>
    </location>
</feature>
<dbReference type="Pfam" id="PF19717">
    <property type="entry name" value="DUF6212"/>
    <property type="match status" value="1"/>
</dbReference>
<proteinExistence type="predicted"/>
<dbReference type="Proteomes" id="UP000831327">
    <property type="component" value="Chromosome"/>
</dbReference>
<keyword evidence="1" id="KW-0175">Coiled coil</keyword>
<evidence type="ECO:0000256" key="1">
    <source>
        <dbReference type="SAM" id="Coils"/>
    </source>
</evidence>
<sequence length="662" mass="68713">MTASSSAPFAAHHSVPLGVRVARPDLATLMDAQPVILVDARLPDAVALHGAGARLCRAVVSPAGVTLRLSHAAVPDQETVTLDHAPSGVLALVAQTPRSLAPLQAWWAAQGVPVPPLIVAESGLAALPALLGLSLAQATEALLQVAALEAQLVALRSEGEELRGAVAALLTTLGGHPPPTLEMRLQTAPDPAAPALLLQPGDPPIVVEPGLPTSGASQLSLHLQRPATAGLAAQLVAAETGRVLAAWRVPAAALPGGWIHLETPEPLAGRAQTLLVLVAAEGAEGSVALSRAADAAADPALAVAVLPPGARLVQPLHFDWESWHGDAPPGIPRLAPAAALAGARLEGPGTLVATSARASLAELPEGWDQARIVLGPLPEGIAALRWDLELEAGLLEARLAVEPAGPMTEWRLLAPGEARPFALPIGPDGSAVLELRGADPASLVLRQPVVFPARMDRAEAGIVPVRLDLADAPLRAPPLRAIEGTYPREAAVPAEPRAPALQTGAEATGTDDDAERVAGYTEVVLDARQRGTDWELLDLRVRDLAWRGERWRELKFKFGIAGSNAVLEFRRAPSWPRAFETWPGTESDAYGDKFVLVVEPERVVGLDRIALGRDTTLVAAIAVAMPRIVAEVLIEEEEAPACAAAATEIAARLAGLADAEAA</sequence>
<reference evidence="2 3" key="1">
    <citation type="journal article" date="2016" name="Microbes Environ.">
        <title>Phylogenetically diverse aerobic anoxygenic phototrophic bacteria isolated from epilithic biofilms in Tama river, Japan.</title>
        <authorList>
            <person name="Hirose S."/>
            <person name="Matsuura K."/>
            <person name="Haruta S."/>
        </authorList>
    </citation>
    <scope>NUCLEOTIDE SEQUENCE [LARGE SCALE GENOMIC DNA]</scope>
    <source>
        <strain evidence="2 3">S08</strain>
    </source>
</reference>
<dbReference type="InterPro" id="IPR046184">
    <property type="entry name" value="DUF6212"/>
</dbReference>
<organism evidence="2 3">
    <name type="scientific">Roseomonas fluvialis</name>
    <dbReference type="NCBI Taxonomy" id="1750527"/>
    <lineage>
        <taxon>Bacteria</taxon>
        <taxon>Pseudomonadati</taxon>
        <taxon>Pseudomonadota</taxon>
        <taxon>Alphaproteobacteria</taxon>
        <taxon>Acetobacterales</taxon>
        <taxon>Roseomonadaceae</taxon>
        <taxon>Roseomonas</taxon>
    </lineage>
</organism>